<dbReference type="Pfam" id="PF01593">
    <property type="entry name" value="Amino_oxidase"/>
    <property type="match status" value="1"/>
</dbReference>
<dbReference type="PROSITE" id="PS51318">
    <property type="entry name" value="TAT"/>
    <property type="match status" value="1"/>
</dbReference>
<protein>
    <submittedName>
        <fullName evidence="2">FAD-dependent oxidoreductase</fullName>
    </submittedName>
</protein>
<dbReference type="PANTHER" id="PTHR42923">
    <property type="entry name" value="PROTOPORPHYRINOGEN OXIDASE"/>
    <property type="match status" value="1"/>
</dbReference>
<evidence type="ECO:0000259" key="1">
    <source>
        <dbReference type="Pfam" id="PF01593"/>
    </source>
</evidence>
<dbReference type="SUPFAM" id="SSF51905">
    <property type="entry name" value="FAD/NAD(P)-binding domain"/>
    <property type="match status" value="1"/>
</dbReference>
<dbReference type="PRINTS" id="PR00419">
    <property type="entry name" value="ADXRDTASE"/>
</dbReference>
<name>A0A934NMB3_9NOCA</name>
<feature type="domain" description="Amine oxidase" evidence="1">
    <location>
        <begin position="47"/>
        <end position="564"/>
    </location>
</feature>
<reference evidence="2" key="1">
    <citation type="submission" date="2020-12" db="EMBL/GenBank/DDBJ databases">
        <title>Antrihabitans popcorni sp. nov. and Antrihabitans auranticaus sp. nov., isolated from a larva cave.</title>
        <authorList>
            <person name="Lee S.D."/>
            <person name="Kim I.S."/>
        </authorList>
    </citation>
    <scope>NUCLEOTIDE SEQUENCE</scope>
    <source>
        <strain evidence="2">YC3-6</strain>
    </source>
</reference>
<dbReference type="PANTHER" id="PTHR42923:SF46">
    <property type="entry name" value="AMINE OXIDASE"/>
    <property type="match status" value="1"/>
</dbReference>
<dbReference type="InterPro" id="IPR050464">
    <property type="entry name" value="Zeta_carotene_desat/Oxidored"/>
</dbReference>
<accession>A0A934NMB3</accession>
<dbReference type="GO" id="GO:0016491">
    <property type="term" value="F:oxidoreductase activity"/>
    <property type="evidence" value="ECO:0007669"/>
    <property type="project" value="InterPro"/>
</dbReference>
<evidence type="ECO:0000313" key="3">
    <source>
        <dbReference type="Proteomes" id="UP000655868"/>
    </source>
</evidence>
<dbReference type="Gene3D" id="3.50.50.60">
    <property type="entry name" value="FAD/NAD(P)-binding domain"/>
    <property type="match status" value="2"/>
</dbReference>
<dbReference type="InterPro" id="IPR002937">
    <property type="entry name" value="Amino_oxidase"/>
</dbReference>
<dbReference type="AlphaFoldDB" id="A0A934NMB3"/>
<dbReference type="Proteomes" id="UP000655868">
    <property type="component" value="Unassembled WGS sequence"/>
</dbReference>
<dbReference type="RefSeq" id="WP_199701805.1">
    <property type="nucleotide sequence ID" value="NZ_JAEMNV010000001.1"/>
</dbReference>
<keyword evidence="3" id="KW-1185">Reference proteome</keyword>
<dbReference type="EMBL" id="JAEMNV010000001">
    <property type="protein sequence ID" value="MBJ8337851.1"/>
    <property type="molecule type" value="Genomic_DNA"/>
</dbReference>
<sequence length="606" mass="65921">MTDSSRLSRRAFVGGVAALGAATLLPQADAAPMRSSGKRVAVFGGGMSGLTAAHELVERGFRVDVFDSRDRLGGKARSFGVPGSRAGGPAELPAEHGFRFFPGFYRNVPESMRRIPLPGGGSVVDNLRGLDELAGKDGFGGALSLGTGQSSAGFVPLNFRKLAPVDPGRLTDLTYLAESFTQAFRIVLGIPLDRYPLEMADFTRCVLVYLTSCLERRQSQWDSVSWWNFLDADNKSAFFRNAVVKATTMDLVAVKPEVCSVYSAGNIVEAFLWNVLAPRPGPDDAFALRFLDGPTSESWIDPWTALLAERGVRFHHGHALRSLTTADGAIGGATVVDRSGAATNVDADHYISAIPLDRAKAMLRTAELLALDPTLDGIADLRDDWMNGMQIYLRRPLDVVRGIVGTLDHPWTLSAVTQSTLWTRSIPRSFGDGSVNEVVSVDISTWDAAGTTAVRKPARECTREEVFTEVWETLKVRFAALDPAMRDDNVHSWFLDPAISWRDGTVRNDEPLSVFTVDTRSKRPKGPTAIRNLFVCGDWTQTNANVGCMEGANESGRIAAQAVLDAESSNAERVTRFDYYVPSAMNAAQELDAQRFAQGQPNLLDL</sequence>
<dbReference type="InterPro" id="IPR006311">
    <property type="entry name" value="TAT_signal"/>
</dbReference>
<proteinExistence type="predicted"/>
<evidence type="ECO:0000313" key="2">
    <source>
        <dbReference type="EMBL" id="MBJ8337851.1"/>
    </source>
</evidence>
<dbReference type="InterPro" id="IPR036188">
    <property type="entry name" value="FAD/NAD-bd_sf"/>
</dbReference>
<gene>
    <name evidence="2" type="ORF">JGU71_03035</name>
</gene>
<organism evidence="2 3">
    <name type="scientific">Antrihabitans stalagmiti</name>
    <dbReference type="NCBI Taxonomy" id="2799499"/>
    <lineage>
        <taxon>Bacteria</taxon>
        <taxon>Bacillati</taxon>
        <taxon>Actinomycetota</taxon>
        <taxon>Actinomycetes</taxon>
        <taxon>Mycobacteriales</taxon>
        <taxon>Nocardiaceae</taxon>
        <taxon>Antrihabitans</taxon>
    </lineage>
</organism>
<comment type="caution">
    <text evidence="2">The sequence shown here is derived from an EMBL/GenBank/DDBJ whole genome shotgun (WGS) entry which is preliminary data.</text>
</comment>